<dbReference type="PANTHER" id="PTHR33540:SF2">
    <property type="entry name" value="TRNA THREONYLCARBAMOYLADENOSINE BIOSYNTHESIS PROTEIN TSAE"/>
    <property type="match status" value="1"/>
</dbReference>
<keyword evidence="9" id="KW-1185">Reference proteome</keyword>
<keyword evidence="6" id="KW-0067">ATP-binding</keyword>
<reference evidence="9" key="1">
    <citation type="journal article" date="2019" name="Int. J. Syst. Evol. Microbiol.">
        <title>The Global Catalogue of Microorganisms (GCM) 10K type strain sequencing project: providing services to taxonomists for standard genome sequencing and annotation.</title>
        <authorList>
            <consortium name="The Broad Institute Genomics Platform"/>
            <consortium name="The Broad Institute Genome Sequencing Center for Infectious Disease"/>
            <person name="Wu L."/>
            <person name="Ma J."/>
        </authorList>
    </citation>
    <scope>NUCLEOTIDE SEQUENCE [LARGE SCALE GENOMIC DNA]</scope>
    <source>
        <strain evidence="9">CGMCC 1.16855</strain>
    </source>
</reference>
<evidence type="ECO:0000256" key="2">
    <source>
        <dbReference type="ARBA" id="ARBA00022490"/>
    </source>
</evidence>
<dbReference type="PANTHER" id="PTHR33540">
    <property type="entry name" value="TRNA THREONYLCARBAMOYLADENOSINE BIOSYNTHESIS PROTEIN TSAE"/>
    <property type="match status" value="1"/>
</dbReference>
<evidence type="ECO:0000256" key="4">
    <source>
        <dbReference type="ARBA" id="ARBA00022723"/>
    </source>
</evidence>
<evidence type="ECO:0000256" key="7">
    <source>
        <dbReference type="ARBA" id="ARBA00022842"/>
    </source>
</evidence>
<comment type="subcellular location">
    <subcellularLocation>
        <location evidence="1">Cytoplasm</location>
    </subcellularLocation>
</comment>
<evidence type="ECO:0000313" key="9">
    <source>
        <dbReference type="Proteomes" id="UP001595420"/>
    </source>
</evidence>
<gene>
    <name evidence="8" type="primary">tsaE</name>
    <name evidence="8" type="ORF">ACFOD3_03980</name>
</gene>
<sequence>MSLILPIVLPLANEAATAALAAKLAARARPGDALLLEGPLGAGKSAFARAFLRAASGDPALEVPSPTFTLVQHYDLPIGPAFHFDLWRLDGPAGLDELGWEEAREGISLIEWPERLGALRPAEALTIALAPGPTETARIATLTGWAGRLEGMGA</sequence>
<keyword evidence="5" id="KW-0547">Nucleotide-binding</keyword>
<keyword evidence="7" id="KW-0460">Magnesium</keyword>
<organism evidence="8 9">
    <name type="scientific">Falsiroseomonas tokyonensis</name>
    <dbReference type="NCBI Taxonomy" id="430521"/>
    <lineage>
        <taxon>Bacteria</taxon>
        <taxon>Pseudomonadati</taxon>
        <taxon>Pseudomonadota</taxon>
        <taxon>Alphaproteobacteria</taxon>
        <taxon>Acetobacterales</taxon>
        <taxon>Roseomonadaceae</taxon>
        <taxon>Falsiroseomonas</taxon>
    </lineage>
</organism>
<keyword evidence="2" id="KW-0963">Cytoplasm</keyword>
<protein>
    <submittedName>
        <fullName evidence="8">tRNA (Adenosine(37)-N6)-threonylcarbamoyltransferase complex ATPase subunit type 1 TsaE</fullName>
    </submittedName>
</protein>
<accession>A0ABV7BS73</accession>
<evidence type="ECO:0000256" key="5">
    <source>
        <dbReference type="ARBA" id="ARBA00022741"/>
    </source>
</evidence>
<name>A0ABV7BS73_9PROT</name>
<comment type="caution">
    <text evidence="8">The sequence shown here is derived from an EMBL/GenBank/DDBJ whole genome shotgun (WGS) entry which is preliminary data.</text>
</comment>
<dbReference type="RefSeq" id="WP_216834796.1">
    <property type="nucleotide sequence ID" value="NZ_JAFNJS010000001.1"/>
</dbReference>
<dbReference type="NCBIfam" id="TIGR00150">
    <property type="entry name" value="T6A_YjeE"/>
    <property type="match status" value="1"/>
</dbReference>
<keyword evidence="3" id="KW-0819">tRNA processing</keyword>
<dbReference type="Pfam" id="PF02367">
    <property type="entry name" value="TsaE"/>
    <property type="match status" value="1"/>
</dbReference>
<evidence type="ECO:0000256" key="3">
    <source>
        <dbReference type="ARBA" id="ARBA00022694"/>
    </source>
</evidence>
<keyword evidence="4" id="KW-0479">Metal-binding</keyword>
<evidence type="ECO:0000256" key="6">
    <source>
        <dbReference type="ARBA" id="ARBA00022840"/>
    </source>
</evidence>
<evidence type="ECO:0000313" key="8">
    <source>
        <dbReference type="EMBL" id="MFC2999039.1"/>
    </source>
</evidence>
<proteinExistence type="predicted"/>
<dbReference type="Proteomes" id="UP001595420">
    <property type="component" value="Unassembled WGS sequence"/>
</dbReference>
<dbReference type="EMBL" id="JBHRSB010000001">
    <property type="protein sequence ID" value="MFC2999039.1"/>
    <property type="molecule type" value="Genomic_DNA"/>
</dbReference>
<dbReference type="InterPro" id="IPR003442">
    <property type="entry name" value="T6A_TsaE"/>
</dbReference>
<evidence type="ECO:0000256" key="1">
    <source>
        <dbReference type="ARBA" id="ARBA00004496"/>
    </source>
</evidence>